<evidence type="ECO:0000256" key="7">
    <source>
        <dbReference type="ARBA" id="ARBA00022832"/>
    </source>
</evidence>
<dbReference type="SUPFAM" id="SSF48484">
    <property type="entry name" value="Lipoxigenase"/>
    <property type="match status" value="1"/>
</dbReference>
<comment type="subcellular location">
    <subcellularLocation>
        <location evidence="1">Cytoplasm</location>
    </subcellularLocation>
</comment>
<evidence type="ECO:0000256" key="3">
    <source>
        <dbReference type="ARBA" id="ARBA00022490"/>
    </source>
</evidence>
<dbReference type="InterPro" id="IPR000907">
    <property type="entry name" value="LipOase"/>
</dbReference>
<dbReference type="InterPro" id="IPR036226">
    <property type="entry name" value="LipOase_C_sf"/>
</dbReference>
<dbReference type="PROSITE" id="PS50095">
    <property type="entry name" value="PLAT"/>
    <property type="match status" value="1"/>
</dbReference>
<keyword evidence="6 14" id="KW-0925">Oxylipin biosynthesis</keyword>
<dbReference type="GO" id="GO:0016702">
    <property type="term" value="F:oxidoreductase activity, acting on single donors with incorporation of molecular oxygen, incorporation of two atoms of oxygen"/>
    <property type="evidence" value="ECO:0007669"/>
    <property type="project" value="InterPro"/>
</dbReference>
<dbReference type="GO" id="GO:0034440">
    <property type="term" value="P:lipid oxidation"/>
    <property type="evidence" value="ECO:0007669"/>
    <property type="project" value="InterPro"/>
</dbReference>
<dbReference type="Gene3D" id="4.10.375.10">
    <property type="entry name" value="Lipoxygenase-1, Domain 2"/>
    <property type="match status" value="1"/>
</dbReference>
<dbReference type="InterPro" id="IPR020834">
    <property type="entry name" value="LipOase_CS"/>
</dbReference>
<organism evidence="18 19">
    <name type="scientific">Arachis hypogaea</name>
    <name type="common">Peanut</name>
    <dbReference type="NCBI Taxonomy" id="3818"/>
    <lineage>
        <taxon>Eukaryota</taxon>
        <taxon>Viridiplantae</taxon>
        <taxon>Streptophyta</taxon>
        <taxon>Embryophyta</taxon>
        <taxon>Tracheophyta</taxon>
        <taxon>Spermatophyta</taxon>
        <taxon>Magnoliopsida</taxon>
        <taxon>eudicotyledons</taxon>
        <taxon>Gunneridae</taxon>
        <taxon>Pentapetalae</taxon>
        <taxon>rosids</taxon>
        <taxon>fabids</taxon>
        <taxon>Fabales</taxon>
        <taxon>Fabaceae</taxon>
        <taxon>Papilionoideae</taxon>
        <taxon>50 kb inversion clade</taxon>
        <taxon>dalbergioids sensu lato</taxon>
        <taxon>Dalbergieae</taxon>
        <taxon>Pterocarpus clade</taxon>
        <taxon>Arachis</taxon>
    </lineage>
</organism>
<evidence type="ECO:0000256" key="15">
    <source>
        <dbReference type="SAM" id="MobiDB-lite"/>
    </source>
</evidence>
<dbReference type="PROSITE" id="PS00081">
    <property type="entry name" value="LIPOXYGENASE_2"/>
    <property type="match status" value="1"/>
</dbReference>
<dbReference type="UniPathway" id="UPA00382"/>
<evidence type="ECO:0000313" key="18">
    <source>
        <dbReference type="EMBL" id="RYR65639.1"/>
    </source>
</evidence>
<dbReference type="STRING" id="3818.A0A445DR47"/>
<dbReference type="EMBL" id="SDMP01000003">
    <property type="protein sequence ID" value="RYR65639.1"/>
    <property type="molecule type" value="Genomic_DNA"/>
</dbReference>
<comment type="pathway">
    <text evidence="14">Lipid metabolism; oxylipin biosynthesis.</text>
</comment>
<evidence type="ECO:0000313" key="19">
    <source>
        <dbReference type="Proteomes" id="UP000289738"/>
    </source>
</evidence>
<gene>
    <name evidence="18" type="ORF">Ahy_A03g011567</name>
</gene>
<dbReference type="GO" id="GO:0006633">
    <property type="term" value="P:fatty acid biosynthetic process"/>
    <property type="evidence" value="ECO:0007669"/>
    <property type="project" value="UniProtKB-KW"/>
</dbReference>
<dbReference type="EC" id="1.13.11.-" evidence="14"/>
<proteinExistence type="inferred from homology"/>
<evidence type="ECO:0000256" key="11">
    <source>
        <dbReference type="ARBA" id="ARBA00023098"/>
    </source>
</evidence>
<evidence type="ECO:0000256" key="5">
    <source>
        <dbReference type="ARBA" id="ARBA00022723"/>
    </source>
</evidence>
<keyword evidence="9" id="KW-0560">Oxidoreductase</keyword>
<evidence type="ECO:0000256" key="6">
    <source>
        <dbReference type="ARBA" id="ARBA00022767"/>
    </source>
</evidence>
<dbReference type="Gene3D" id="2.60.60.20">
    <property type="entry name" value="PLAT/LH2 domain"/>
    <property type="match status" value="1"/>
</dbReference>
<dbReference type="Pfam" id="PF00305">
    <property type="entry name" value="Lipoxygenase"/>
    <property type="match status" value="2"/>
</dbReference>
<dbReference type="InterPro" id="IPR036392">
    <property type="entry name" value="PLAT/LH2_dom_sf"/>
</dbReference>
<dbReference type="GO" id="GO:0005737">
    <property type="term" value="C:cytoplasm"/>
    <property type="evidence" value="ECO:0007669"/>
    <property type="project" value="UniProtKB-SubCell"/>
</dbReference>
<evidence type="ECO:0000256" key="13">
    <source>
        <dbReference type="PROSITE-ProRule" id="PRU00152"/>
    </source>
</evidence>
<comment type="function">
    <text evidence="14">Plant lipoxygenase may be involved in a number of diverse aspects of plant physiology including growth and development, pest resistance, and senescence or responses to wounding.</text>
</comment>
<dbReference type="Gene3D" id="3.10.450.60">
    <property type="match status" value="1"/>
</dbReference>
<keyword evidence="12 14" id="KW-0275">Fatty acid biosynthesis</keyword>
<feature type="compositionally biased region" description="Basic and acidic residues" evidence="15">
    <location>
        <begin position="282"/>
        <end position="291"/>
    </location>
</feature>
<dbReference type="PRINTS" id="PR00468">
    <property type="entry name" value="PLTLPOXGNASE"/>
</dbReference>
<evidence type="ECO:0000256" key="4">
    <source>
        <dbReference type="ARBA" id="ARBA00022516"/>
    </source>
</evidence>
<evidence type="ECO:0000256" key="12">
    <source>
        <dbReference type="ARBA" id="ARBA00023160"/>
    </source>
</evidence>
<keyword evidence="8" id="KW-0223">Dioxygenase</keyword>
<name>A0A445DR47_ARAHY</name>
<dbReference type="GO" id="GO:0031408">
    <property type="term" value="P:oxylipin biosynthetic process"/>
    <property type="evidence" value="ECO:0007669"/>
    <property type="project" value="UniProtKB-UniRule"/>
</dbReference>
<keyword evidence="19" id="KW-1185">Reference proteome</keyword>
<feature type="compositionally biased region" description="Low complexity" evidence="15">
    <location>
        <begin position="300"/>
        <end position="311"/>
    </location>
</feature>
<dbReference type="FunFam" id="1.20.245.10:FF:000002">
    <property type="entry name" value="Lipoxygenase"/>
    <property type="match status" value="1"/>
</dbReference>
<dbReference type="InterPro" id="IPR001024">
    <property type="entry name" value="PLAT/LH2_dom"/>
</dbReference>
<dbReference type="SMART" id="SM00308">
    <property type="entry name" value="LH2"/>
    <property type="match status" value="1"/>
</dbReference>
<evidence type="ECO:0000256" key="1">
    <source>
        <dbReference type="ARBA" id="ARBA00004496"/>
    </source>
</evidence>
<keyword evidence="10" id="KW-0408">Iron</keyword>
<keyword evidence="11" id="KW-0443">Lipid metabolism</keyword>
<dbReference type="SUPFAM" id="SSF49723">
    <property type="entry name" value="Lipase/lipooxygenase domain (PLAT/LH2 domain)"/>
    <property type="match status" value="1"/>
</dbReference>
<dbReference type="Pfam" id="PF01477">
    <property type="entry name" value="PLAT"/>
    <property type="match status" value="1"/>
</dbReference>
<comment type="caution">
    <text evidence="13">Lacks conserved residue(s) required for the propagation of feature annotation.</text>
</comment>
<accession>A0A445DR47</accession>
<evidence type="ECO:0000256" key="8">
    <source>
        <dbReference type="ARBA" id="ARBA00022964"/>
    </source>
</evidence>
<keyword evidence="3" id="KW-0963">Cytoplasm</keyword>
<evidence type="ECO:0000259" key="17">
    <source>
        <dbReference type="PROSITE" id="PS51393"/>
    </source>
</evidence>
<dbReference type="Gene3D" id="1.20.245.10">
    <property type="entry name" value="Lipoxygenase-1, Domain 5"/>
    <property type="match status" value="1"/>
</dbReference>
<feature type="domain" description="PLAT" evidence="16">
    <location>
        <begin position="100"/>
        <end position="224"/>
    </location>
</feature>
<feature type="domain" description="Lipoxygenase" evidence="17">
    <location>
        <begin position="236"/>
        <end position="904"/>
    </location>
</feature>
<dbReference type="AlphaFoldDB" id="A0A445DR47"/>
<keyword evidence="7" id="KW-0276">Fatty acid metabolism</keyword>
<keyword evidence="5" id="KW-0479">Metal-binding</keyword>
<reference evidence="18 19" key="1">
    <citation type="submission" date="2019-01" db="EMBL/GenBank/DDBJ databases">
        <title>Sequencing of cultivated peanut Arachis hypogaea provides insights into genome evolution and oil improvement.</title>
        <authorList>
            <person name="Chen X."/>
        </authorList>
    </citation>
    <scope>NUCLEOTIDE SEQUENCE [LARGE SCALE GENOMIC DNA]</scope>
    <source>
        <strain evidence="19">cv. Fuhuasheng</strain>
        <tissue evidence="18">Leaves</tissue>
    </source>
</reference>
<evidence type="ECO:0000256" key="9">
    <source>
        <dbReference type="ARBA" id="ARBA00023002"/>
    </source>
</evidence>
<feature type="region of interest" description="Disordered" evidence="15">
    <location>
        <begin position="282"/>
        <end position="327"/>
    </location>
</feature>
<dbReference type="InterPro" id="IPR013819">
    <property type="entry name" value="LipOase_C"/>
</dbReference>
<dbReference type="InterPro" id="IPR001246">
    <property type="entry name" value="LipOase_plant"/>
</dbReference>
<keyword evidence="4 14" id="KW-0444">Lipid biosynthesis</keyword>
<evidence type="ECO:0000256" key="14">
    <source>
        <dbReference type="RuleBase" id="RU003975"/>
    </source>
</evidence>
<dbReference type="PRINTS" id="PR00087">
    <property type="entry name" value="LIPOXYGENASE"/>
</dbReference>
<protein>
    <recommendedName>
        <fullName evidence="14">Lipoxygenase</fullName>
        <ecNumber evidence="14">1.13.11.-</ecNumber>
    </recommendedName>
</protein>
<dbReference type="GO" id="GO:0046872">
    <property type="term" value="F:metal ion binding"/>
    <property type="evidence" value="ECO:0007669"/>
    <property type="project" value="UniProtKB-UniRule"/>
</dbReference>
<sequence>MAAGTKSVMLALLDTFPLHVHHNNASPLCQERRLMMLSCISGRTNNIVRARQKQIAPTVVAALIESSEKRDLNTTTITKLTADVAVRSGNNNNNNNVFASNMKTLVNIFRPTVQPHANKGLVLQLVSSDQLGPNGKEAKLSEEIVLEWPENDVVLGGEGSINTYKVEFCVDSDFGVPGAVAVLNRYDSEFFLDSINIQQLNLHFPCKSWVQPENKIDPHKRIFFFNKNNQTLTWQVYLPFETPIGLKQVRERDLRQMRGDSRGRRKSCDRIYEYDVYNDLGDPDKGDEYERPTLGGQNNPYPTRCRTGRPPTRIDSHAESRPSGSESIYVPRDEELADIKKHDLDRAKLIAIARNIVPALLDKMGNEGVLNIHNFIRESRHSHSNLGGTIEELFKFDPPKIFSRGKSHFLEDDEFGRQVLAGLNPLSIERLKVFPPVSKLDPCKSALKEEHIIDHIDGMSIQQALEDNKLFILDYHDIFLPFVDRINALDDRKAYATTTIFFLTKMGTLKAIAIQLALPTMDPNTSSKQVLTPPVDTTTKWLWQLGKAHVCSNDAFVHTYLHHWLRIHATMEPFIIAAHRQLSVMHPIYKLLHPHMRYTLKTNATARETLINAGGILETNFSPGKYSMQITSAAYRDWWQFDQEGLPTDLIRRGLAVPDESQPQGVRLVIEDYPYAADGLLIWSSIEKLVKTYVNHYYKDVDAISSDYELQSWYKEFINLGHPDHKNASWWPKLSTPENLISILTTIIWIVTAQHAVLNFSQYHYGGYVPMRPALMRKLIPKEGDLDYIDFVMDPQRYFESSLPSLSQAAKFMAVTSIGSAHSPEEEYIGDRNDLCSWLEEPEIFDAFKQFSMEIKNIETEIEKRNADKKLRNRCGVGVTPYELLMPWSDQGVTGRGVPNSVTA</sequence>
<evidence type="ECO:0000256" key="10">
    <source>
        <dbReference type="ARBA" id="ARBA00023004"/>
    </source>
</evidence>
<comment type="caution">
    <text evidence="18">The sequence shown here is derived from an EMBL/GenBank/DDBJ whole genome shotgun (WGS) entry which is preliminary data.</text>
</comment>
<dbReference type="PANTHER" id="PTHR11771">
    <property type="entry name" value="LIPOXYGENASE"/>
    <property type="match status" value="1"/>
</dbReference>
<dbReference type="Proteomes" id="UP000289738">
    <property type="component" value="Chromosome A03"/>
</dbReference>
<evidence type="ECO:0000256" key="2">
    <source>
        <dbReference type="ARBA" id="ARBA00009419"/>
    </source>
</evidence>
<dbReference type="PROSITE" id="PS51393">
    <property type="entry name" value="LIPOXYGENASE_3"/>
    <property type="match status" value="1"/>
</dbReference>
<evidence type="ECO:0000259" key="16">
    <source>
        <dbReference type="PROSITE" id="PS50095"/>
    </source>
</evidence>
<comment type="similarity">
    <text evidence="2 14">Belongs to the lipoxygenase family.</text>
</comment>